<protein>
    <submittedName>
        <fullName evidence="1">Uncharacterized protein</fullName>
    </submittedName>
</protein>
<evidence type="ECO:0000313" key="2">
    <source>
        <dbReference type="Proteomes" id="UP000253664"/>
    </source>
</evidence>
<sequence>MIGESWGATTLPRIAERRCLFSSRLGKTIVCTSGLGVMPS</sequence>
<gene>
    <name evidence="1" type="ORF">L249_8236</name>
</gene>
<organism evidence="1 2">
    <name type="scientific">Ophiocordyceps polyrhachis-furcata BCC 54312</name>
    <dbReference type="NCBI Taxonomy" id="1330021"/>
    <lineage>
        <taxon>Eukaryota</taxon>
        <taxon>Fungi</taxon>
        <taxon>Dikarya</taxon>
        <taxon>Ascomycota</taxon>
        <taxon>Pezizomycotina</taxon>
        <taxon>Sordariomycetes</taxon>
        <taxon>Hypocreomycetidae</taxon>
        <taxon>Hypocreales</taxon>
        <taxon>Ophiocordycipitaceae</taxon>
        <taxon>Ophiocordyceps</taxon>
    </lineage>
</organism>
<name>A0A367LHC8_9HYPO</name>
<accession>A0A367LHC8</accession>
<keyword evidence="2" id="KW-1185">Reference proteome</keyword>
<reference evidence="1 2" key="1">
    <citation type="journal article" date="2015" name="BMC Genomics">
        <title>Insights from the genome of Ophiocordyceps polyrhachis-furcata to pathogenicity and host specificity in insect fungi.</title>
        <authorList>
            <person name="Wichadakul D."/>
            <person name="Kobmoo N."/>
            <person name="Ingsriswang S."/>
            <person name="Tangphatsornruang S."/>
            <person name="Chantasingh D."/>
            <person name="Luangsa-ard J.J."/>
            <person name="Eurwilaichitr L."/>
        </authorList>
    </citation>
    <scope>NUCLEOTIDE SEQUENCE [LARGE SCALE GENOMIC DNA]</scope>
    <source>
        <strain evidence="1 2">BCC 54312</strain>
    </source>
</reference>
<evidence type="ECO:0000313" key="1">
    <source>
        <dbReference type="EMBL" id="RCI13844.1"/>
    </source>
</evidence>
<comment type="caution">
    <text evidence="1">The sequence shown here is derived from an EMBL/GenBank/DDBJ whole genome shotgun (WGS) entry which is preliminary data.</text>
</comment>
<proteinExistence type="predicted"/>
<dbReference type="AlphaFoldDB" id="A0A367LHC8"/>
<dbReference type="Proteomes" id="UP000253664">
    <property type="component" value="Unassembled WGS sequence"/>
</dbReference>
<dbReference type="EMBL" id="LKCN02000005">
    <property type="protein sequence ID" value="RCI13844.1"/>
    <property type="molecule type" value="Genomic_DNA"/>
</dbReference>